<evidence type="ECO:0000313" key="4">
    <source>
        <dbReference type="EMBL" id="GBE58881.1"/>
    </source>
</evidence>
<dbReference type="Pfam" id="PF00106">
    <property type="entry name" value="adh_short"/>
    <property type="match status" value="1"/>
</dbReference>
<comment type="similarity">
    <text evidence="1">Belongs to the short-chain dehydrogenases/reductases (SDR) family.</text>
</comment>
<dbReference type="VEuPathDB" id="PiroplasmaDB:BOVATA_003740"/>
<dbReference type="PANTHER" id="PTHR24320">
    <property type="entry name" value="RETINOL DEHYDROGENASE"/>
    <property type="match status" value="1"/>
</dbReference>
<evidence type="ECO:0000256" key="1">
    <source>
        <dbReference type="ARBA" id="ARBA00006484"/>
    </source>
</evidence>
<comment type="caution">
    <text evidence="4">The sequence shown here is derived from an EMBL/GenBank/DDBJ whole genome shotgun (WGS) entry which is preliminary data.</text>
</comment>
<dbReference type="RefSeq" id="XP_028865124.1">
    <property type="nucleotide sequence ID" value="XM_029009291.1"/>
</dbReference>
<organism evidence="4 5">
    <name type="scientific">Babesia ovata</name>
    <dbReference type="NCBI Taxonomy" id="189622"/>
    <lineage>
        <taxon>Eukaryota</taxon>
        <taxon>Sar</taxon>
        <taxon>Alveolata</taxon>
        <taxon>Apicomplexa</taxon>
        <taxon>Aconoidasida</taxon>
        <taxon>Piroplasmida</taxon>
        <taxon>Babesiidae</taxon>
        <taxon>Babesia</taxon>
    </lineage>
</organism>
<sequence>MGKSSEKPTNSEAPMLIAFAADPYYRAMLYVVVFILAHLGVLYNTGFDATEVARRSVLVNMLHMADSKWAVWLFALQAGVGFLSLCVYASKFVAAGAPLPFILHEHTDLVGHTAVITGGTGGVGRETALQLLLWRCKVVILGRDKTRGANAVEYLRQKANVGFVPSNMIQYVEMDLNDKKSIAMAAEEILRTNASIDFLINNAGIADDATLNAYKMETMFAANFLGHFYFTELLMDALKRDKARIINLSSVAHYDYDPNDDPLLKGGDTMELSGKANFRTYYGRSKLFNIWHTQSLQRRFDRLDKEDRGVVCFSAAPGIVATPLLRNYMLRFVPPMCIAIGWCFTKTPKDGANTTLYLCSAPLEELTPGGYYYECKLGYVSKHAQDVPKQEALYALAERMIRN</sequence>
<reference evidence="4 5" key="1">
    <citation type="journal article" date="2017" name="BMC Genomics">
        <title>Whole-genome assembly of Babesia ovata and comparative genomics between closely related pathogens.</title>
        <authorList>
            <person name="Yamagishi J."/>
            <person name="Asada M."/>
            <person name="Hakimi H."/>
            <person name="Tanaka T.Q."/>
            <person name="Sugimoto C."/>
            <person name="Kawazu S."/>
        </authorList>
    </citation>
    <scope>NUCLEOTIDE SEQUENCE [LARGE SCALE GENOMIC DNA]</scope>
    <source>
        <strain evidence="4 5">Miyake</strain>
    </source>
</reference>
<dbReference type="OrthoDB" id="1274115at2759"/>
<dbReference type="SUPFAM" id="SSF51735">
    <property type="entry name" value="NAD(P)-binding Rossmann-fold domains"/>
    <property type="match status" value="1"/>
</dbReference>
<protein>
    <submittedName>
        <fullName evidence="4">Short-chain dehydrogenase, putative</fullName>
    </submittedName>
</protein>
<keyword evidence="2" id="KW-0560">Oxidoreductase</keyword>
<accession>A0A2H6K7B4</accession>
<dbReference type="Proteomes" id="UP000236319">
    <property type="component" value="Unassembled WGS sequence"/>
</dbReference>
<dbReference type="EMBL" id="BDSA01000001">
    <property type="protein sequence ID" value="GBE58881.1"/>
    <property type="molecule type" value="Genomic_DNA"/>
</dbReference>
<evidence type="ECO:0000313" key="5">
    <source>
        <dbReference type="Proteomes" id="UP000236319"/>
    </source>
</evidence>
<name>A0A2H6K7B4_9APIC</name>
<keyword evidence="3" id="KW-0812">Transmembrane</keyword>
<keyword evidence="3" id="KW-0472">Membrane</keyword>
<dbReference type="GO" id="GO:0016491">
    <property type="term" value="F:oxidoreductase activity"/>
    <property type="evidence" value="ECO:0007669"/>
    <property type="project" value="UniProtKB-KW"/>
</dbReference>
<keyword evidence="3" id="KW-1133">Transmembrane helix</keyword>
<dbReference type="AlphaFoldDB" id="A0A2H6K7B4"/>
<dbReference type="Gene3D" id="3.40.50.720">
    <property type="entry name" value="NAD(P)-binding Rossmann-like Domain"/>
    <property type="match status" value="1"/>
</dbReference>
<dbReference type="InterPro" id="IPR002347">
    <property type="entry name" value="SDR_fam"/>
</dbReference>
<dbReference type="PRINTS" id="PR00081">
    <property type="entry name" value="GDHRDH"/>
</dbReference>
<dbReference type="InterPro" id="IPR036291">
    <property type="entry name" value="NAD(P)-bd_dom_sf"/>
</dbReference>
<evidence type="ECO:0000256" key="3">
    <source>
        <dbReference type="SAM" id="Phobius"/>
    </source>
</evidence>
<gene>
    <name evidence="4" type="ORF">BOVATA_003740</name>
</gene>
<evidence type="ECO:0000256" key="2">
    <source>
        <dbReference type="ARBA" id="ARBA00023002"/>
    </source>
</evidence>
<dbReference type="GeneID" id="39872651"/>
<feature type="transmembrane region" description="Helical" evidence="3">
    <location>
        <begin position="69"/>
        <end position="90"/>
    </location>
</feature>
<dbReference type="PANTHER" id="PTHR24320:SF148">
    <property type="entry name" value="NAD(P)-BINDING ROSSMANN-FOLD SUPERFAMILY PROTEIN"/>
    <property type="match status" value="1"/>
</dbReference>
<keyword evidence="5" id="KW-1185">Reference proteome</keyword>
<proteinExistence type="inferred from homology"/>
<feature type="transmembrane region" description="Helical" evidence="3">
    <location>
        <begin position="24"/>
        <end position="45"/>
    </location>
</feature>